<evidence type="ECO:0000256" key="2">
    <source>
        <dbReference type="ARBA" id="ARBA00023125"/>
    </source>
</evidence>
<dbReference type="InterPro" id="IPR028082">
    <property type="entry name" value="Peripla_BP_I"/>
</dbReference>
<dbReference type="PANTHER" id="PTHR30146:SF109">
    <property type="entry name" value="HTH-TYPE TRANSCRIPTIONAL REGULATOR GALS"/>
    <property type="match status" value="1"/>
</dbReference>
<dbReference type="SMART" id="SM00354">
    <property type="entry name" value="HTH_LACI"/>
    <property type="match status" value="1"/>
</dbReference>
<keyword evidence="6" id="KW-1185">Reference proteome</keyword>
<dbReference type="InterPro" id="IPR010982">
    <property type="entry name" value="Lambda_DNA-bd_dom_sf"/>
</dbReference>
<dbReference type="InterPro" id="IPR046335">
    <property type="entry name" value="LacI/GalR-like_sensor"/>
</dbReference>
<evidence type="ECO:0000313" key="5">
    <source>
        <dbReference type="EMBL" id="SEP19834.1"/>
    </source>
</evidence>
<name>A0A1H8VWY9_9PSEU</name>
<dbReference type="STRING" id="394193.SAMN04489732_104354"/>
<dbReference type="Proteomes" id="UP000198582">
    <property type="component" value="Unassembled WGS sequence"/>
</dbReference>
<sequence>MTSAKRVTLTDVAKLARVDKSVVSRVINDDDRLVIKPETRDRVLAAIQELDYHPNAAARSLRTAQSGTYGLLIPDFANPIYAEIIKGAEQAAAARDTVLLTGTVNEDHPERYVRMLASGRVEGLLLASDKLSAQAIEALRHTGRPIVSVNQRVPGVERMILADDERASALVVRHLTDLGHERIAHIRGPRNSDTARRRLNGYRGALRAGGLTPDPALVAGDGYTSETGAEAMRELLALPEPPTAVLVANVAAAVGALSAARQLGVRVPEDVSVATIHDIPLAANLAPALTTVRMPLAEMGRQGMLALFGEDSGSGRTVVRTETELIVRDSTSARA</sequence>
<evidence type="ECO:0000313" key="6">
    <source>
        <dbReference type="Proteomes" id="UP000198582"/>
    </source>
</evidence>
<dbReference type="RefSeq" id="WP_177231298.1">
    <property type="nucleotide sequence ID" value="NZ_FOEF01000004.1"/>
</dbReference>
<organism evidence="5 6">
    <name type="scientific">Amycolatopsis saalfeldensis</name>
    <dbReference type="NCBI Taxonomy" id="394193"/>
    <lineage>
        <taxon>Bacteria</taxon>
        <taxon>Bacillati</taxon>
        <taxon>Actinomycetota</taxon>
        <taxon>Actinomycetes</taxon>
        <taxon>Pseudonocardiales</taxon>
        <taxon>Pseudonocardiaceae</taxon>
        <taxon>Amycolatopsis</taxon>
    </lineage>
</organism>
<evidence type="ECO:0000259" key="4">
    <source>
        <dbReference type="PROSITE" id="PS50932"/>
    </source>
</evidence>
<dbReference type="PANTHER" id="PTHR30146">
    <property type="entry name" value="LACI-RELATED TRANSCRIPTIONAL REPRESSOR"/>
    <property type="match status" value="1"/>
</dbReference>
<dbReference type="EMBL" id="FOEF01000004">
    <property type="protein sequence ID" value="SEP19834.1"/>
    <property type="molecule type" value="Genomic_DNA"/>
</dbReference>
<dbReference type="Gene3D" id="3.40.50.2300">
    <property type="match status" value="2"/>
</dbReference>
<keyword evidence="2" id="KW-0238">DNA-binding</keyword>
<dbReference type="PROSITE" id="PS50932">
    <property type="entry name" value="HTH_LACI_2"/>
    <property type="match status" value="1"/>
</dbReference>
<dbReference type="CDD" id="cd06267">
    <property type="entry name" value="PBP1_LacI_sugar_binding-like"/>
    <property type="match status" value="1"/>
</dbReference>
<keyword evidence="1" id="KW-0805">Transcription regulation</keyword>
<dbReference type="Gene3D" id="1.10.260.40">
    <property type="entry name" value="lambda repressor-like DNA-binding domains"/>
    <property type="match status" value="1"/>
</dbReference>
<evidence type="ECO:0000256" key="1">
    <source>
        <dbReference type="ARBA" id="ARBA00023015"/>
    </source>
</evidence>
<dbReference type="SUPFAM" id="SSF47413">
    <property type="entry name" value="lambda repressor-like DNA-binding domains"/>
    <property type="match status" value="1"/>
</dbReference>
<keyword evidence="3" id="KW-0804">Transcription</keyword>
<feature type="domain" description="HTH lacI-type" evidence="4">
    <location>
        <begin position="7"/>
        <end position="63"/>
    </location>
</feature>
<gene>
    <name evidence="5" type="ORF">SAMN04489732_104354</name>
</gene>
<protein>
    <submittedName>
        <fullName evidence="5">Transcriptional regulator, LacI family</fullName>
    </submittedName>
</protein>
<dbReference type="SUPFAM" id="SSF53822">
    <property type="entry name" value="Periplasmic binding protein-like I"/>
    <property type="match status" value="1"/>
</dbReference>
<dbReference type="GO" id="GO:0000976">
    <property type="term" value="F:transcription cis-regulatory region binding"/>
    <property type="evidence" value="ECO:0007669"/>
    <property type="project" value="TreeGrafter"/>
</dbReference>
<proteinExistence type="predicted"/>
<accession>A0A1H8VWY9</accession>
<dbReference type="AlphaFoldDB" id="A0A1H8VWY9"/>
<evidence type="ECO:0000256" key="3">
    <source>
        <dbReference type="ARBA" id="ARBA00023163"/>
    </source>
</evidence>
<dbReference type="Pfam" id="PF00356">
    <property type="entry name" value="LacI"/>
    <property type="match status" value="1"/>
</dbReference>
<dbReference type="GO" id="GO:0003700">
    <property type="term" value="F:DNA-binding transcription factor activity"/>
    <property type="evidence" value="ECO:0007669"/>
    <property type="project" value="TreeGrafter"/>
</dbReference>
<dbReference type="InterPro" id="IPR000843">
    <property type="entry name" value="HTH_LacI"/>
</dbReference>
<dbReference type="CDD" id="cd01392">
    <property type="entry name" value="HTH_LacI"/>
    <property type="match status" value="1"/>
</dbReference>
<reference evidence="5 6" key="1">
    <citation type="submission" date="2016-10" db="EMBL/GenBank/DDBJ databases">
        <authorList>
            <person name="de Groot N.N."/>
        </authorList>
    </citation>
    <scope>NUCLEOTIDE SEQUENCE [LARGE SCALE GENOMIC DNA]</scope>
    <source>
        <strain evidence="5 6">DSM 44993</strain>
    </source>
</reference>
<dbReference type="Pfam" id="PF13377">
    <property type="entry name" value="Peripla_BP_3"/>
    <property type="match status" value="1"/>
</dbReference>